<accession>A0A0S4JLK5</accession>
<feature type="compositionally biased region" description="Polar residues" evidence="1">
    <location>
        <begin position="163"/>
        <end position="181"/>
    </location>
</feature>
<keyword evidence="3" id="KW-1185">Reference proteome</keyword>
<proteinExistence type="predicted"/>
<sequence>MPRHYPDQTTVQNYIADVNSIGMATYSAVETMGASANPGYKYQSRGRRENYVSMRTSEALRNGFGPFLSETESNERVGDAARKHFPEVTGQEQQWKSCVHAVDAFPPNFKGHGKKFGHDSPTGAGREYHDIPRGMKHVAPPQGHLAEEMDVFDTRRGRVFTTDGVNLSNAQSVPSETSYSEHPQRRHGDQGDRNGVPMRTPGDKMVASVEFTPAFFGSQKHRLGLEPPVVAMQRDNRFAEKEVKNAILRDKQDVANLPKYPKLKPVSEAPPPIPHSGLPSISKK</sequence>
<feature type="region of interest" description="Disordered" evidence="1">
    <location>
        <begin position="260"/>
        <end position="284"/>
    </location>
</feature>
<evidence type="ECO:0000256" key="1">
    <source>
        <dbReference type="SAM" id="MobiDB-lite"/>
    </source>
</evidence>
<feature type="region of interest" description="Disordered" evidence="1">
    <location>
        <begin position="163"/>
        <end position="200"/>
    </location>
</feature>
<dbReference type="AlphaFoldDB" id="A0A0S4JLK5"/>
<evidence type="ECO:0000313" key="3">
    <source>
        <dbReference type="Proteomes" id="UP000051952"/>
    </source>
</evidence>
<evidence type="ECO:0000313" key="2">
    <source>
        <dbReference type="EMBL" id="CUG92402.1"/>
    </source>
</evidence>
<dbReference type="Proteomes" id="UP000051952">
    <property type="component" value="Unassembled WGS sequence"/>
</dbReference>
<name>A0A0S4JLK5_BODSA</name>
<organism evidence="2 3">
    <name type="scientific">Bodo saltans</name>
    <name type="common">Flagellated protozoan</name>
    <dbReference type="NCBI Taxonomy" id="75058"/>
    <lineage>
        <taxon>Eukaryota</taxon>
        <taxon>Discoba</taxon>
        <taxon>Euglenozoa</taxon>
        <taxon>Kinetoplastea</taxon>
        <taxon>Metakinetoplastina</taxon>
        <taxon>Eubodonida</taxon>
        <taxon>Bodonidae</taxon>
        <taxon>Bodo</taxon>
    </lineage>
</organism>
<dbReference type="VEuPathDB" id="TriTrypDB:BSAL_37105"/>
<protein>
    <submittedName>
        <fullName evidence="2">Uncharacterized protein</fullName>
    </submittedName>
</protein>
<reference evidence="3" key="1">
    <citation type="submission" date="2015-09" db="EMBL/GenBank/DDBJ databases">
        <authorList>
            <consortium name="Pathogen Informatics"/>
        </authorList>
    </citation>
    <scope>NUCLEOTIDE SEQUENCE [LARGE SCALE GENOMIC DNA]</scope>
    <source>
        <strain evidence="3">Lake Konstanz</strain>
    </source>
</reference>
<feature type="compositionally biased region" description="Basic and acidic residues" evidence="1">
    <location>
        <begin position="182"/>
        <end position="192"/>
    </location>
</feature>
<gene>
    <name evidence="2" type="ORF">BSAL_37105</name>
</gene>
<dbReference type="EMBL" id="CYKH01002040">
    <property type="protein sequence ID" value="CUG92402.1"/>
    <property type="molecule type" value="Genomic_DNA"/>
</dbReference>